<dbReference type="GO" id="GO:0008865">
    <property type="term" value="F:fructokinase activity"/>
    <property type="evidence" value="ECO:0007669"/>
    <property type="project" value="TreeGrafter"/>
</dbReference>
<protein>
    <recommendedName>
        <fullName evidence="4">Carbohydrate kinase PfkB domain-containing protein</fullName>
    </recommendedName>
</protein>
<evidence type="ECO:0000313" key="6">
    <source>
        <dbReference type="Proteomes" id="UP000316621"/>
    </source>
</evidence>
<dbReference type="Gramene" id="RZC81841">
    <property type="protein sequence ID" value="RZC81841"/>
    <property type="gene ID" value="C5167_044415"/>
</dbReference>
<dbReference type="InterPro" id="IPR029056">
    <property type="entry name" value="Ribokinase-like"/>
</dbReference>
<evidence type="ECO:0000256" key="1">
    <source>
        <dbReference type="ARBA" id="ARBA00010688"/>
    </source>
</evidence>
<evidence type="ECO:0000259" key="4">
    <source>
        <dbReference type="Pfam" id="PF00294"/>
    </source>
</evidence>
<dbReference type="SUPFAM" id="SSF53613">
    <property type="entry name" value="Ribokinase-like"/>
    <property type="match status" value="1"/>
</dbReference>
<dbReference type="PANTHER" id="PTHR43085">
    <property type="entry name" value="HEXOKINASE FAMILY MEMBER"/>
    <property type="match status" value="1"/>
</dbReference>
<keyword evidence="6" id="KW-1185">Reference proteome</keyword>
<dbReference type="PANTHER" id="PTHR43085:SF7">
    <property type="entry name" value="FRUCTOKINASE-7-RELATED"/>
    <property type="match status" value="1"/>
</dbReference>
<name>A0A4Y7LC29_PAPSO</name>
<comment type="similarity">
    <text evidence="1">Belongs to the carbohydrate kinase PfkB family.</text>
</comment>
<dbReference type="InterPro" id="IPR011611">
    <property type="entry name" value="PfkB_dom"/>
</dbReference>
<dbReference type="AlphaFoldDB" id="A0A4Y7LC29"/>
<proteinExistence type="inferred from homology"/>
<dbReference type="Gene3D" id="3.40.1190.30">
    <property type="match status" value="1"/>
</dbReference>
<dbReference type="STRING" id="3469.A0A4Y7LC29"/>
<dbReference type="GO" id="GO:0006000">
    <property type="term" value="P:fructose metabolic process"/>
    <property type="evidence" value="ECO:0007669"/>
    <property type="project" value="TreeGrafter"/>
</dbReference>
<reference evidence="5 6" key="1">
    <citation type="journal article" date="2018" name="Science">
        <title>The opium poppy genome and morphinan production.</title>
        <authorList>
            <person name="Guo L."/>
            <person name="Winzer T."/>
            <person name="Yang X."/>
            <person name="Li Y."/>
            <person name="Ning Z."/>
            <person name="He Z."/>
            <person name="Teodor R."/>
            <person name="Lu Y."/>
            <person name="Bowser T.A."/>
            <person name="Graham I.A."/>
            <person name="Ye K."/>
        </authorList>
    </citation>
    <scope>NUCLEOTIDE SEQUENCE [LARGE SCALE GENOMIC DNA]</scope>
    <source>
        <strain evidence="6">cv. HN1</strain>
        <tissue evidence="5">Leaves</tissue>
    </source>
</reference>
<keyword evidence="2" id="KW-0808">Transferase</keyword>
<sequence length="186" mass="19630">MSGMNGAKSSLIVDRDGKSKEKDLLVVCFGEMLIDFVPTVGGVSLAEAPGGAPVNVAVGITRLGGSTTFVGDDEFGHMVSDILKQNNVDNSGVCLDYKALTALAFVSPRADGELSLCFSALQVKICFCAYVFHSGSVSLIEEPCRSTQLAAIKIAKKAGCILSYDPNLRLARWPLPAASKKEIISN</sequence>
<feature type="domain" description="Carbohydrate kinase PfkB" evidence="4">
    <location>
        <begin position="25"/>
        <end position="175"/>
    </location>
</feature>
<accession>A0A4Y7LC29</accession>
<dbReference type="Proteomes" id="UP000316621">
    <property type="component" value="Chromosome 10"/>
</dbReference>
<evidence type="ECO:0000256" key="3">
    <source>
        <dbReference type="ARBA" id="ARBA00022777"/>
    </source>
</evidence>
<evidence type="ECO:0000313" key="5">
    <source>
        <dbReference type="EMBL" id="RZC81841.1"/>
    </source>
</evidence>
<organism evidence="5 6">
    <name type="scientific">Papaver somniferum</name>
    <name type="common">Opium poppy</name>
    <dbReference type="NCBI Taxonomy" id="3469"/>
    <lineage>
        <taxon>Eukaryota</taxon>
        <taxon>Viridiplantae</taxon>
        <taxon>Streptophyta</taxon>
        <taxon>Embryophyta</taxon>
        <taxon>Tracheophyta</taxon>
        <taxon>Spermatophyta</taxon>
        <taxon>Magnoliopsida</taxon>
        <taxon>Ranunculales</taxon>
        <taxon>Papaveraceae</taxon>
        <taxon>Papaveroideae</taxon>
        <taxon>Papaver</taxon>
    </lineage>
</organism>
<keyword evidence="3" id="KW-0418">Kinase</keyword>
<evidence type="ECO:0000256" key="2">
    <source>
        <dbReference type="ARBA" id="ARBA00022679"/>
    </source>
</evidence>
<dbReference type="Pfam" id="PF00294">
    <property type="entry name" value="PfkB"/>
    <property type="match status" value="1"/>
</dbReference>
<dbReference type="InterPro" id="IPR050306">
    <property type="entry name" value="PfkB_Carbo_kinase"/>
</dbReference>
<gene>
    <name evidence="5" type="ORF">C5167_044415</name>
</gene>
<dbReference type="EMBL" id="CM010724">
    <property type="protein sequence ID" value="RZC81841.1"/>
    <property type="molecule type" value="Genomic_DNA"/>
</dbReference>
<dbReference type="GO" id="GO:0005829">
    <property type="term" value="C:cytosol"/>
    <property type="evidence" value="ECO:0007669"/>
    <property type="project" value="TreeGrafter"/>
</dbReference>